<keyword evidence="1" id="KW-1185">Reference proteome</keyword>
<evidence type="ECO:0000313" key="2">
    <source>
        <dbReference type="WBParaSite" id="Hba_00038"/>
    </source>
</evidence>
<dbReference type="InterPro" id="IPR036397">
    <property type="entry name" value="RNaseH_sf"/>
</dbReference>
<organism evidence="1 2">
    <name type="scientific">Heterorhabditis bacteriophora</name>
    <name type="common">Entomopathogenic nematode worm</name>
    <dbReference type="NCBI Taxonomy" id="37862"/>
    <lineage>
        <taxon>Eukaryota</taxon>
        <taxon>Metazoa</taxon>
        <taxon>Ecdysozoa</taxon>
        <taxon>Nematoda</taxon>
        <taxon>Chromadorea</taxon>
        <taxon>Rhabditida</taxon>
        <taxon>Rhabditina</taxon>
        <taxon>Rhabditomorpha</taxon>
        <taxon>Strongyloidea</taxon>
        <taxon>Heterorhabditidae</taxon>
        <taxon>Heterorhabditis</taxon>
    </lineage>
</organism>
<reference evidence="2" key="1">
    <citation type="submission" date="2016-11" db="UniProtKB">
        <authorList>
            <consortium name="WormBaseParasite"/>
        </authorList>
    </citation>
    <scope>IDENTIFICATION</scope>
</reference>
<dbReference type="GO" id="GO:0003676">
    <property type="term" value="F:nucleic acid binding"/>
    <property type="evidence" value="ECO:0007669"/>
    <property type="project" value="InterPro"/>
</dbReference>
<dbReference type="Gene3D" id="3.30.420.10">
    <property type="entry name" value="Ribonuclease H-like superfamily/Ribonuclease H"/>
    <property type="match status" value="1"/>
</dbReference>
<evidence type="ECO:0000313" key="1">
    <source>
        <dbReference type="Proteomes" id="UP000095283"/>
    </source>
</evidence>
<dbReference type="AlphaFoldDB" id="A0A1I7W611"/>
<protein>
    <submittedName>
        <fullName evidence="2">Transposase</fullName>
    </submittedName>
</protein>
<dbReference type="WBParaSite" id="Hba_00038">
    <property type="protein sequence ID" value="Hba_00038"/>
    <property type="gene ID" value="Hba_00038"/>
</dbReference>
<dbReference type="Proteomes" id="UP000095283">
    <property type="component" value="Unplaced"/>
</dbReference>
<sequence>MDSTLYCEIINEFYLPFAQAVYQDRCRLVQDNDPKHKSRYTLKKFEE</sequence>
<name>A0A1I7W611_HETBA</name>
<proteinExistence type="predicted"/>
<accession>A0A1I7W611</accession>